<evidence type="ECO:0000256" key="1">
    <source>
        <dbReference type="SAM" id="MobiDB-lite"/>
    </source>
</evidence>
<organism evidence="2 3">
    <name type="scientific">Paraburkholderia steynii</name>
    <dbReference type="NCBI Taxonomy" id="1245441"/>
    <lineage>
        <taxon>Bacteria</taxon>
        <taxon>Pseudomonadati</taxon>
        <taxon>Pseudomonadota</taxon>
        <taxon>Betaproteobacteria</taxon>
        <taxon>Burkholderiales</taxon>
        <taxon>Burkholderiaceae</taxon>
        <taxon>Paraburkholderia</taxon>
    </lineage>
</organism>
<evidence type="ECO:0000313" key="2">
    <source>
        <dbReference type="EMBL" id="SDJ55082.1"/>
    </source>
</evidence>
<dbReference type="EMBL" id="FNDI01000062">
    <property type="protein sequence ID" value="SDJ55082.1"/>
    <property type="molecule type" value="Genomic_DNA"/>
</dbReference>
<feature type="compositionally biased region" description="Basic and acidic residues" evidence="1">
    <location>
        <begin position="84"/>
        <end position="100"/>
    </location>
</feature>
<gene>
    <name evidence="2" type="ORF">SAMN04487926_1628</name>
</gene>
<sequence length="100" mass="10839">MKPTTTSKRNGIDDIDRLLDEALQQTFPACDLVACTWAPSRRPASTRRTASSAACDGEPRPVGSERPGTRPNPAMRLSATGQGERSRTGARRPPDPRSHL</sequence>
<feature type="compositionally biased region" description="Low complexity" evidence="1">
    <location>
        <begin position="38"/>
        <end position="54"/>
    </location>
</feature>
<comment type="caution">
    <text evidence="2">The sequence shown here is derived from an EMBL/GenBank/DDBJ whole genome shotgun (WGS) entry which is preliminary data.</text>
</comment>
<feature type="region of interest" description="Disordered" evidence="1">
    <location>
        <begin position="38"/>
        <end position="100"/>
    </location>
</feature>
<accession>A0A7Z7FPP8</accession>
<name>A0A7Z7FPP8_9BURK</name>
<proteinExistence type="predicted"/>
<protein>
    <submittedName>
        <fullName evidence="2">Uncharacterized protein</fullName>
    </submittedName>
</protein>
<dbReference type="Proteomes" id="UP000198900">
    <property type="component" value="Unassembled WGS sequence"/>
</dbReference>
<keyword evidence="3" id="KW-1185">Reference proteome</keyword>
<reference evidence="2" key="1">
    <citation type="submission" date="2016-10" db="EMBL/GenBank/DDBJ databases">
        <authorList>
            <person name="Varghese N."/>
            <person name="Submissions S."/>
        </authorList>
    </citation>
    <scope>NUCLEOTIDE SEQUENCE [LARGE SCALE GENOMIC DNA]</scope>
    <source>
        <strain evidence="2">YR281</strain>
    </source>
</reference>
<evidence type="ECO:0000313" key="3">
    <source>
        <dbReference type="Proteomes" id="UP000198900"/>
    </source>
</evidence>
<dbReference type="AlphaFoldDB" id="A0A7Z7FPP8"/>